<keyword evidence="2" id="KW-1185">Reference proteome</keyword>
<name>A0A238K7E4_9RHOB</name>
<organism evidence="1 2">
    <name type="scientific">Octadecabacter ascidiaceicola</name>
    <dbReference type="NCBI Taxonomy" id="1655543"/>
    <lineage>
        <taxon>Bacteria</taxon>
        <taxon>Pseudomonadati</taxon>
        <taxon>Pseudomonadota</taxon>
        <taxon>Alphaproteobacteria</taxon>
        <taxon>Rhodobacterales</taxon>
        <taxon>Roseobacteraceae</taxon>
        <taxon>Octadecabacter</taxon>
    </lineage>
</organism>
<dbReference type="EMBL" id="FXYD01000002">
    <property type="protein sequence ID" value="SMX37876.1"/>
    <property type="molecule type" value="Genomic_DNA"/>
</dbReference>
<protein>
    <submittedName>
        <fullName evidence="1">Uncharacterized protein</fullName>
    </submittedName>
</protein>
<sequence length="47" mass="5300">MPLKRRNDEPGRRELVVLFVGQLVGGRLTVSRFKCGDVREEEDIAAS</sequence>
<dbReference type="AlphaFoldDB" id="A0A238K7E4"/>
<gene>
    <name evidence="1" type="ORF">OCA8868_01596</name>
</gene>
<accession>A0A238K7E4</accession>
<dbReference type="Proteomes" id="UP000203464">
    <property type="component" value="Unassembled WGS sequence"/>
</dbReference>
<reference evidence="2" key="1">
    <citation type="submission" date="2017-05" db="EMBL/GenBank/DDBJ databases">
        <authorList>
            <person name="Rodrigo-Torres L."/>
            <person name="Arahal R. D."/>
            <person name="Lucena T."/>
        </authorList>
    </citation>
    <scope>NUCLEOTIDE SEQUENCE [LARGE SCALE GENOMIC DNA]</scope>
    <source>
        <strain evidence="2">CECT 8868</strain>
    </source>
</reference>
<proteinExistence type="predicted"/>
<evidence type="ECO:0000313" key="2">
    <source>
        <dbReference type="Proteomes" id="UP000203464"/>
    </source>
</evidence>
<evidence type="ECO:0000313" key="1">
    <source>
        <dbReference type="EMBL" id="SMX37876.1"/>
    </source>
</evidence>